<evidence type="ECO:0000313" key="2">
    <source>
        <dbReference type="Proteomes" id="UP000297549"/>
    </source>
</evidence>
<protein>
    <submittedName>
        <fullName evidence="1">Uncharacterized protein</fullName>
    </submittedName>
</protein>
<keyword evidence="2" id="KW-1185">Reference proteome</keyword>
<dbReference type="EMBL" id="SRLC01000002">
    <property type="protein sequence ID" value="TGE22263.1"/>
    <property type="molecule type" value="Genomic_DNA"/>
</dbReference>
<gene>
    <name evidence="1" type="ORF">E5K00_18625</name>
</gene>
<organism evidence="1 2">
    <name type="scientific">Hymenobacter aquaticus</name>
    <dbReference type="NCBI Taxonomy" id="1867101"/>
    <lineage>
        <taxon>Bacteria</taxon>
        <taxon>Pseudomonadati</taxon>
        <taxon>Bacteroidota</taxon>
        <taxon>Cytophagia</taxon>
        <taxon>Cytophagales</taxon>
        <taxon>Hymenobacteraceae</taxon>
        <taxon>Hymenobacter</taxon>
    </lineage>
</organism>
<dbReference type="Proteomes" id="UP000297549">
    <property type="component" value="Unassembled WGS sequence"/>
</dbReference>
<reference evidence="1 2" key="1">
    <citation type="submission" date="2019-04" db="EMBL/GenBank/DDBJ databases">
        <authorList>
            <person name="Feng G."/>
            <person name="Zhang J."/>
            <person name="Zhu H."/>
        </authorList>
    </citation>
    <scope>NUCLEOTIDE SEQUENCE [LARGE SCALE GENOMIC DNA]</scope>
    <source>
        <strain evidence="1 2">JCM 31653</strain>
    </source>
</reference>
<comment type="caution">
    <text evidence="1">The sequence shown here is derived from an EMBL/GenBank/DDBJ whole genome shotgun (WGS) entry which is preliminary data.</text>
</comment>
<dbReference type="OrthoDB" id="885131at2"/>
<sequence>MDYDEDCTFDVTILKGKIETHVTFLGSVDTWQTFAKHLLRYPATVNDKAAFEVRGGPCQDYFCLNAYCYDAAGHTAVQVITDNNEDIPGRCRMEFSIRAEAASINNLGRLLLDWQVENDSEIIWQAQTS</sequence>
<dbReference type="AlphaFoldDB" id="A0A4Z0PZD6"/>
<proteinExistence type="predicted"/>
<evidence type="ECO:0000313" key="1">
    <source>
        <dbReference type="EMBL" id="TGE22263.1"/>
    </source>
</evidence>
<accession>A0A4Z0PZD6</accession>
<name>A0A4Z0PZD6_9BACT</name>